<dbReference type="Gene3D" id="3.30.460.10">
    <property type="entry name" value="Beta Polymerase, domain 2"/>
    <property type="match status" value="1"/>
</dbReference>
<accession>A0A1X7R0X3</accession>
<keyword evidence="6 7" id="KW-0472">Membrane</keyword>
<evidence type="ECO:0000256" key="2">
    <source>
        <dbReference type="ARBA" id="ARBA00010787"/>
    </source>
</evidence>
<comment type="subcellular location">
    <subcellularLocation>
        <location evidence="1 7">Mitochondrion inner membrane</location>
        <topology evidence="1 7">Peripheral membrane protein</topology>
        <orientation evidence="1 7">Matrix side</orientation>
    </subcellularLocation>
</comment>
<dbReference type="OrthoDB" id="107372at2759"/>
<evidence type="ECO:0000256" key="3">
    <source>
        <dbReference type="ARBA" id="ARBA00022792"/>
    </source>
</evidence>
<dbReference type="PANTHER" id="PTHR28087">
    <property type="entry name" value="ATPASE SYNTHESIS PROTEIN 25, MITOCHONDRIAL"/>
    <property type="match status" value="1"/>
</dbReference>
<evidence type="ECO:0000259" key="8">
    <source>
        <dbReference type="Pfam" id="PF13929"/>
    </source>
</evidence>
<evidence type="ECO:0000313" key="9">
    <source>
        <dbReference type="EMBL" id="SMN19154.1"/>
    </source>
</evidence>
<evidence type="ECO:0000256" key="5">
    <source>
        <dbReference type="ARBA" id="ARBA00023128"/>
    </source>
</evidence>
<keyword evidence="5 7" id="KW-0496">Mitochondrion</keyword>
<dbReference type="Proteomes" id="UP000196158">
    <property type="component" value="Unassembled WGS sequence"/>
</dbReference>
<comment type="similarity">
    <text evidence="2 7">Belongs to the ATP25 family.</text>
</comment>
<dbReference type="InterPro" id="IPR040152">
    <property type="entry name" value="Atp25"/>
</dbReference>
<dbReference type="Pfam" id="PF02410">
    <property type="entry name" value="RsfS"/>
    <property type="match status" value="1"/>
</dbReference>
<dbReference type="GO" id="GO:0005743">
    <property type="term" value="C:mitochondrial inner membrane"/>
    <property type="evidence" value="ECO:0007669"/>
    <property type="project" value="UniProtKB-SubCell"/>
</dbReference>
<dbReference type="InterPro" id="IPR043519">
    <property type="entry name" value="NT_sf"/>
</dbReference>
<dbReference type="GO" id="GO:0140053">
    <property type="term" value="P:mitochondrial gene expression"/>
    <property type="evidence" value="ECO:0007669"/>
    <property type="project" value="UniProtKB-UniRule"/>
</dbReference>
<dbReference type="GO" id="GO:0048255">
    <property type="term" value="P:mRNA stabilization"/>
    <property type="evidence" value="ECO:0007669"/>
    <property type="project" value="InterPro"/>
</dbReference>
<gene>
    <name evidence="9" type="ORF">KASA_0P03168G</name>
</gene>
<evidence type="ECO:0000313" key="10">
    <source>
        <dbReference type="Proteomes" id="UP000196158"/>
    </source>
</evidence>
<keyword evidence="3 7" id="KW-0999">Mitochondrion inner membrane</keyword>
<dbReference type="AlphaFoldDB" id="A0A1X7R0X3"/>
<dbReference type="PANTHER" id="PTHR28087:SF1">
    <property type="entry name" value="ATPASE SYNTHESIS PROTEIN 25, MITOCHONDRIAL"/>
    <property type="match status" value="1"/>
</dbReference>
<evidence type="ECO:0000256" key="1">
    <source>
        <dbReference type="ARBA" id="ARBA00004443"/>
    </source>
</evidence>
<feature type="domain" description="ATP25 mRNA stabilisation" evidence="8">
    <location>
        <begin position="318"/>
        <end position="611"/>
    </location>
</feature>
<reference evidence="9 10" key="1">
    <citation type="submission" date="2017-04" db="EMBL/GenBank/DDBJ databases">
        <authorList>
            <person name="Afonso C.L."/>
            <person name="Miller P.J."/>
            <person name="Scott M.A."/>
            <person name="Spackman E."/>
            <person name="Goraichik I."/>
            <person name="Dimitrov K.M."/>
            <person name="Suarez D.L."/>
            <person name="Swayne D.E."/>
        </authorList>
    </citation>
    <scope>NUCLEOTIDE SEQUENCE [LARGE SCALE GENOMIC DNA]</scope>
</reference>
<proteinExistence type="inferred from homology"/>
<keyword evidence="10" id="KW-1185">Reference proteome</keyword>
<protein>
    <recommendedName>
        <fullName evidence="7">ATPase synthesis protein 25</fullName>
    </recommendedName>
</protein>
<organism evidence="9 10">
    <name type="scientific">Maudiozyma saulgeensis</name>
    <dbReference type="NCBI Taxonomy" id="1789683"/>
    <lineage>
        <taxon>Eukaryota</taxon>
        <taxon>Fungi</taxon>
        <taxon>Dikarya</taxon>
        <taxon>Ascomycota</taxon>
        <taxon>Saccharomycotina</taxon>
        <taxon>Saccharomycetes</taxon>
        <taxon>Saccharomycetales</taxon>
        <taxon>Saccharomycetaceae</taxon>
        <taxon>Maudiozyma</taxon>
    </lineage>
</organism>
<evidence type="ECO:0000256" key="6">
    <source>
        <dbReference type="ARBA" id="ARBA00023136"/>
    </source>
</evidence>
<sequence length="628" mass="73593">MLKLRTSYLPQLLRKYNSVYFRQSIGSTILQYSTDSNPSNQLTNSLTESNVMEDDINIPLLKQNRDNSETNIPWYLQVTKQKEQREAALISKQQEIKFPDNAPQSLFRICNFLSREQGLKDILVFDMRNSDMVTSKMADLMVIATAKSIKHCQNTYVELNKLIKQEFSKMAYLEGNINQNDERKRKKRLLRKNNLGGVWNTNKRNVNTFESNEAWYMIDTRTDNVFVNILTEQRRAELNLEELYAPEHEKHLWTSKLTTKSKTEEPDELLEVTEENNVLSGLRRLAEQRRHYSTHSRQYSTSSNVTSKTINEVTLKHLQEALYSQSFEEANDILDSSLYVSNSETLSPILKHINDSLVKVSTPGKADIDMEGWINIFDKVWPLYIPPDNKQLWDLRFKFLSILTTSHPSVIAMKIFIEEYFKLKMYSNIDITIYEINEFLKLTIAKARSLQSRNGSAKILQKENAVADTLLQLFVGTKLETQIMHNPEILELLLKTMVMNNRSRLNSFHRVIEYLSAIPQLPQSTMITIIDILSRHKLWNELFKFWKTRSERIQFGNDKRPWDHLLKVIIESKNPYIIEKFITDGGLLWILRYGVDISDERKRIIQSMFKIVDPDNKKFKYQSAQFNL</sequence>
<dbReference type="EMBL" id="FXLY01000003">
    <property type="protein sequence ID" value="SMN19154.1"/>
    <property type="molecule type" value="Genomic_DNA"/>
</dbReference>
<name>A0A1X7R0X3_9SACH</name>
<dbReference type="STRING" id="1789683.A0A1X7R0X3"/>
<keyword evidence="4 7" id="KW-0809">Transit peptide</keyword>
<dbReference type="SUPFAM" id="SSF81301">
    <property type="entry name" value="Nucleotidyltransferase"/>
    <property type="match status" value="1"/>
</dbReference>
<dbReference type="InterPro" id="IPR025210">
    <property type="entry name" value="ATP25_mRNA_stabil_dom"/>
</dbReference>
<dbReference type="Pfam" id="PF13929">
    <property type="entry name" value="mRNA_stabil"/>
    <property type="match status" value="1"/>
</dbReference>
<evidence type="ECO:0000256" key="7">
    <source>
        <dbReference type="RuleBase" id="RU367062"/>
    </source>
</evidence>
<comment type="function">
    <text evidence="7">Mitochondrial mRNA stabilization factor.</text>
</comment>
<evidence type="ECO:0000256" key="4">
    <source>
        <dbReference type="ARBA" id="ARBA00022946"/>
    </source>
</evidence>